<evidence type="ECO:0000256" key="4">
    <source>
        <dbReference type="PIRSR" id="PIRSR606710-1"/>
    </source>
</evidence>
<dbReference type="InterPro" id="IPR006710">
    <property type="entry name" value="Glyco_hydro_43"/>
</dbReference>
<evidence type="ECO:0000256" key="2">
    <source>
        <dbReference type="ARBA" id="ARBA00022801"/>
    </source>
</evidence>
<dbReference type="InterPro" id="IPR051795">
    <property type="entry name" value="Glycosyl_Hydrlase_43"/>
</dbReference>
<dbReference type="PANTHER" id="PTHR42812">
    <property type="entry name" value="BETA-XYLOSIDASE"/>
    <property type="match status" value="1"/>
</dbReference>
<dbReference type="SUPFAM" id="SSF49899">
    <property type="entry name" value="Concanavalin A-like lectins/glucanases"/>
    <property type="match status" value="1"/>
</dbReference>
<dbReference type="PANTHER" id="PTHR42812:SF12">
    <property type="entry name" value="BETA-XYLOSIDASE-RELATED"/>
    <property type="match status" value="1"/>
</dbReference>
<dbReference type="EMBL" id="JACJJL010000001">
    <property type="protein sequence ID" value="MBM6660350.1"/>
    <property type="molecule type" value="Genomic_DNA"/>
</dbReference>
<name>A0A938WL40_9BACT</name>
<accession>A0A938WL40</accession>
<evidence type="ECO:0000256" key="6">
    <source>
        <dbReference type="RuleBase" id="RU361187"/>
    </source>
</evidence>
<evidence type="ECO:0000259" key="7">
    <source>
        <dbReference type="Pfam" id="PF17851"/>
    </source>
</evidence>
<reference evidence="8 9" key="1">
    <citation type="journal article" date="2021" name="Sci. Rep.">
        <title>The distribution of antibiotic resistance genes in chicken gut microbiota commensals.</title>
        <authorList>
            <person name="Juricova H."/>
            <person name="Matiasovicova J."/>
            <person name="Kubasova T."/>
            <person name="Cejkova D."/>
            <person name="Rychlik I."/>
        </authorList>
    </citation>
    <scope>NUCLEOTIDE SEQUENCE [LARGE SCALE GENOMIC DNA]</scope>
    <source>
        <strain evidence="8 9">An819</strain>
    </source>
</reference>
<comment type="similarity">
    <text evidence="1 6">Belongs to the glycosyl hydrolase 43 family.</text>
</comment>
<evidence type="ECO:0000313" key="9">
    <source>
        <dbReference type="Proteomes" id="UP000764045"/>
    </source>
</evidence>
<dbReference type="InterPro" id="IPR023296">
    <property type="entry name" value="Glyco_hydro_beta-prop_sf"/>
</dbReference>
<dbReference type="SUPFAM" id="SSF75005">
    <property type="entry name" value="Arabinanase/levansucrase/invertase"/>
    <property type="match status" value="1"/>
</dbReference>
<evidence type="ECO:0000313" key="8">
    <source>
        <dbReference type="EMBL" id="MBM6660350.1"/>
    </source>
</evidence>
<evidence type="ECO:0000256" key="3">
    <source>
        <dbReference type="ARBA" id="ARBA00023295"/>
    </source>
</evidence>
<dbReference type="GO" id="GO:0005975">
    <property type="term" value="P:carbohydrate metabolic process"/>
    <property type="evidence" value="ECO:0007669"/>
    <property type="project" value="InterPro"/>
</dbReference>
<dbReference type="Pfam" id="PF04616">
    <property type="entry name" value="Glyco_hydro_43"/>
    <property type="match status" value="1"/>
</dbReference>
<dbReference type="CDD" id="cd09001">
    <property type="entry name" value="GH43_FsAxh1-like"/>
    <property type="match status" value="1"/>
</dbReference>
<dbReference type="InterPro" id="IPR013320">
    <property type="entry name" value="ConA-like_dom_sf"/>
</dbReference>
<dbReference type="InterPro" id="IPR041542">
    <property type="entry name" value="GH43_C2"/>
</dbReference>
<protein>
    <submittedName>
        <fullName evidence="8">Glycosyl hydrolase 43 family protein</fullName>
    </submittedName>
</protein>
<comment type="caution">
    <text evidence="8">The sequence shown here is derived from an EMBL/GenBank/DDBJ whole genome shotgun (WGS) entry which is preliminary data.</text>
</comment>
<keyword evidence="3 6" id="KW-0326">Glycosidase</keyword>
<feature type="site" description="Important for catalytic activity, responsible for pKa modulation of the active site Glu and correct orientation of both the proton donor and substrate" evidence="5">
    <location>
        <position position="139"/>
    </location>
</feature>
<dbReference type="Gene3D" id="2.115.10.20">
    <property type="entry name" value="Glycosyl hydrolase domain, family 43"/>
    <property type="match status" value="1"/>
</dbReference>
<feature type="active site" description="Proton acceptor" evidence="4">
    <location>
        <position position="32"/>
    </location>
</feature>
<dbReference type="Pfam" id="PF17851">
    <property type="entry name" value="GH43_C2"/>
    <property type="match status" value="1"/>
</dbReference>
<organism evidence="8 9">
    <name type="scientific">Marseilla massiliensis</name>
    <dbReference type="NCBI Taxonomy" id="1841864"/>
    <lineage>
        <taxon>Bacteria</taxon>
        <taxon>Pseudomonadati</taxon>
        <taxon>Bacteroidota</taxon>
        <taxon>Bacteroidia</taxon>
        <taxon>Bacteroidales</taxon>
        <taxon>Prevotellaceae</taxon>
        <taxon>Marseilla</taxon>
    </lineage>
</organism>
<feature type="active site" description="Proton donor" evidence="4">
    <location>
        <position position="188"/>
    </location>
</feature>
<dbReference type="AlphaFoldDB" id="A0A938WL40"/>
<evidence type="ECO:0000256" key="5">
    <source>
        <dbReference type="PIRSR" id="PIRSR606710-2"/>
    </source>
</evidence>
<dbReference type="Gene3D" id="2.60.120.200">
    <property type="match status" value="1"/>
</dbReference>
<keyword evidence="2 6" id="KW-0378">Hydrolase</keyword>
<feature type="domain" description="Beta-xylosidase C-terminal Concanavalin A-like" evidence="7">
    <location>
        <begin position="331"/>
        <end position="503"/>
    </location>
</feature>
<gene>
    <name evidence="8" type="ORF">H6B30_01025</name>
</gene>
<sequence>MLVPCHAQVHPAWGDRGDGTYANPILNADYSDPDVIRVGDKYYMVASDFHYIGIQVLESADMVNWKIVSQVYDRFDMPGWDANNHYGGGSWAPSIRWHDGRFWVFFCTPDDGLFMSTATNARGPWSPLHCVEKVERWEDPCPLWDDDGQAYLGHSVLGAGPIIVHRMAPDGSRLLDKGRTVYTGPVAEGTKWLKKDGYYYLIIPEGGVESGWQTVLRSRSIYGPYERKVVLEQGPTPVNGPHQGALVDTPSGEWWFFHFQSVNPTGRIVHLQPAGWRGGWPEIGTDTDGNGIGEPMDSHGKPATTAAAKPCLPQASDWFDGNELYWRGQHSSRLMPQWQWCHNPDNSKWSLDERPGWLTLHADRADSLRPCRNMLTQKAMGYGGTATTKVELTDSTGSTFAGLLCNGKQFRAVGLCSEGVFTECDGRRTIVAKGRFKGVCLRVVTDLEANSHRFFYSLDGASFSPAGEPFAMSSGYWKGMRLGLFCYSTADNGGHADFDCFVYDISGWPAAGKGWR</sequence>
<proteinExistence type="inferred from homology"/>
<dbReference type="GO" id="GO:0004553">
    <property type="term" value="F:hydrolase activity, hydrolyzing O-glycosyl compounds"/>
    <property type="evidence" value="ECO:0007669"/>
    <property type="project" value="InterPro"/>
</dbReference>
<keyword evidence="9" id="KW-1185">Reference proteome</keyword>
<evidence type="ECO:0000256" key="1">
    <source>
        <dbReference type="ARBA" id="ARBA00009865"/>
    </source>
</evidence>
<dbReference type="Proteomes" id="UP000764045">
    <property type="component" value="Unassembled WGS sequence"/>
</dbReference>